<feature type="non-terminal residue" evidence="6">
    <location>
        <position position="80"/>
    </location>
</feature>
<gene>
    <name evidence="6" type="primary">Msrb2</name>
    <name evidence="6" type="ORF">CHATOR_R05087</name>
</gene>
<dbReference type="EC" id="1.8.4.14" evidence="2"/>
<accession>A0A7L0K6K5</accession>
<dbReference type="InterPro" id="IPR028427">
    <property type="entry name" value="Met_Sox_Rdtase_MsrB"/>
</dbReference>
<dbReference type="Gene3D" id="2.170.150.20">
    <property type="entry name" value="Peptide methionine sulfoxide reductase"/>
    <property type="match status" value="1"/>
</dbReference>
<organism evidence="6 7">
    <name type="scientific">Chauna torquata</name>
    <name type="common">Southern screamer</name>
    <dbReference type="NCBI Taxonomy" id="30388"/>
    <lineage>
        <taxon>Eukaryota</taxon>
        <taxon>Metazoa</taxon>
        <taxon>Chordata</taxon>
        <taxon>Craniata</taxon>
        <taxon>Vertebrata</taxon>
        <taxon>Euteleostomi</taxon>
        <taxon>Archelosauria</taxon>
        <taxon>Archosauria</taxon>
        <taxon>Dinosauria</taxon>
        <taxon>Saurischia</taxon>
        <taxon>Theropoda</taxon>
        <taxon>Coelurosauria</taxon>
        <taxon>Aves</taxon>
        <taxon>Neognathae</taxon>
        <taxon>Galloanserae</taxon>
        <taxon>Anseriformes</taxon>
        <taxon>Anhimidae</taxon>
        <taxon>Chauna</taxon>
    </lineage>
</organism>
<evidence type="ECO:0000313" key="6">
    <source>
        <dbReference type="EMBL" id="NXK52321.1"/>
    </source>
</evidence>
<dbReference type="GO" id="GO:0006979">
    <property type="term" value="P:response to oxidative stress"/>
    <property type="evidence" value="ECO:0007669"/>
    <property type="project" value="InterPro"/>
</dbReference>
<comment type="catalytic activity">
    <reaction evidence="4">
        <text>[thioredoxin]-disulfide + L-methionine + H2O = L-methionine (R)-S-oxide + [thioredoxin]-dithiol</text>
        <dbReference type="Rhea" id="RHEA:21260"/>
        <dbReference type="Rhea" id="RHEA-COMP:10698"/>
        <dbReference type="Rhea" id="RHEA-COMP:10700"/>
        <dbReference type="ChEBI" id="CHEBI:15377"/>
        <dbReference type="ChEBI" id="CHEBI:29950"/>
        <dbReference type="ChEBI" id="CHEBI:50058"/>
        <dbReference type="ChEBI" id="CHEBI:57844"/>
        <dbReference type="ChEBI" id="CHEBI:58773"/>
        <dbReference type="EC" id="1.8.4.14"/>
    </reaction>
</comment>
<evidence type="ECO:0000256" key="3">
    <source>
        <dbReference type="ARBA" id="ARBA00023002"/>
    </source>
</evidence>
<dbReference type="PROSITE" id="PS51790">
    <property type="entry name" value="MSRB"/>
    <property type="match status" value="1"/>
</dbReference>
<dbReference type="PANTHER" id="PTHR10173:SF37">
    <property type="entry name" value="METHIONINE-R-SULFOXIDE REDUCTASE B2, MITOCHONDRIAL"/>
    <property type="match status" value="1"/>
</dbReference>
<keyword evidence="7" id="KW-1185">Reference proteome</keyword>
<evidence type="ECO:0000313" key="7">
    <source>
        <dbReference type="Proteomes" id="UP000537522"/>
    </source>
</evidence>
<dbReference type="PANTHER" id="PTHR10173">
    <property type="entry name" value="METHIONINE SULFOXIDE REDUCTASE"/>
    <property type="match status" value="1"/>
</dbReference>
<dbReference type="EMBL" id="VXAL01012920">
    <property type="protein sequence ID" value="NXK52321.1"/>
    <property type="molecule type" value="Genomic_DNA"/>
</dbReference>
<dbReference type="InterPro" id="IPR011057">
    <property type="entry name" value="Mss4-like_sf"/>
</dbReference>
<dbReference type="Proteomes" id="UP000537522">
    <property type="component" value="Unassembled WGS sequence"/>
</dbReference>
<keyword evidence="3" id="KW-0560">Oxidoreductase</keyword>
<dbReference type="GO" id="GO:0033743">
    <property type="term" value="F:peptide-methionine (R)-S-oxide reductase activity"/>
    <property type="evidence" value="ECO:0007669"/>
    <property type="project" value="InterPro"/>
</dbReference>
<dbReference type="GO" id="GO:0033745">
    <property type="term" value="F:L-methionine-(R)-S-oxide reductase activity"/>
    <property type="evidence" value="ECO:0007669"/>
    <property type="project" value="UniProtKB-EC"/>
</dbReference>
<reference evidence="6 7" key="1">
    <citation type="submission" date="2019-09" db="EMBL/GenBank/DDBJ databases">
        <title>Bird 10,000 Genomes (B10K) Project - Family phase.</title>
        <authorList>
            <person name="Zhang G."/>
        </authorList>
    </citation>
    <scope>NUCLEOTIDE SEQUENCE [LARGE SCALE GENOMIC DNA]</scope>
    <source>
        <strain evidence="6">B10K-DU-011-36</strain>
        <tissue evidence="6">Muscle</tissue>
    </source>
</reference>
<comment type="caution">
    <text evidence="6">The sequence shown here is derived from an EMBL/GenBank/DDBJ whole genome shotgun (WGS) entry which is preliminary data.</text>
</comment>
<evidence type="ECO:0000256" key="2">
    <source>
        <dbReference type="ARBA" id="ARBA00012498"/>
    </source>
</evidence>
<proteinExistence type="inferred from homology"/>
<protein>
    <recommendedName>
        <fullName evidence="2">L-methionine (R)-S-oxide reductase</fullName>
        <ecNumber evidence="2">1.8.4.14</ecNumber>
    </recommendedName>
</protein>
<dbReference type="AlphaFoldDB" id="A0A7L0K6K5"/>
<feature type="non-terminal residue" evidence="6">
    <location>
        <position position="1"/>
    </location>
</feature>
<feature type="domain" description="MsrB" evidence="5">
    <location>
        <begin position="1"/>
        <end position="80"/>
    </location>
</feature>
<evidence type="ECO:0000256" key="4">
    <source>
        <dbReference type="ARBA" id="ARBA00049261"/>
    </source>
</evidence>
<evidence type="ECO:0000256" key="1">
    <source>
        <dbReference type="ARBA" id="ARBA00007174"/>
    </source>
</evidence>
<sequence length="80" mass="9085">YSSEKKWNSATGWPSFSKAYCTSGRHENNTNIMRRPDNSLRSTRTEVCKQWDAHLGHVFEDGPTPSGQSFYINSTSLSLK</sequence>
<dbReference type="GO" id="GO:0030091">
    <property type="term" value="P:protein repair"/>
    <property type="evidence" value="ECO:0007669"/>
    <property type="project" value="InterPro"/>
</dbReference>
<dbReference type="GO" id="GO:0005737">
    <property type="term" value="C:cytoplasm"/>
    <property type="evidence" value="ECO:0007669"/>
    <property type="project" value="TreeGrafter"/>
</dbReference>
<dbReference type="Pfam" id="PF01641">
    <property type="entry name" value="SelR"/>
    <property type="match status" value="1"/>
</dbReference>
<name>A0A7L0K6K5_CHATO</name>
<evidence type="ECO:0000259" key="5">
    <source>
        <dbReference type="PROSITE" id="PS51790"/>
    </source>
</evidence>
<comment type="similarity">
    <text evidence="1">Belongs to the MsrB Met sulfoxide reductase family.</text>
</comment>
<dbReference type="InterPro" id="IPR002579">
    <property type="entry name" value="Met_Sox_Rdtase_MsrB_dom"/>
</dbReference>
<dbReference type="SUPFAM" id="SSF51316">
    <property type="entry name" value="Mss4-like"/>
    <property type="match status" value="1"/>
</dbReference>